<dbReference type="GO" id="GO:0005783">
    <property type="term" value="C:endoplasmic reticulum"/>
    <property type="evidence" value="ECO:0007669"/>
    <property type="project" value="UniProtKB-SubCell"/>
</dbReference>
<evidence type="ECO:0000256" key="5">
    <source>
        <dbReference type="ARBA" id="ARBA00004514"/>
    </source>
</evidence>
<evidence type="ECO:0000256" key="9">
    <source>
        <dbReference type="ARBA" id="ARBA00023128"/>
    </source>
</evidence>
<dbReference type="InterPro" id="IPR011990">
    <property type="entry name" value="TPR-like_helical_dom_sf"/>
</dbReference>
<reference evidence="13" key="1">
    <citation type="submission" date="2021-02" db="EMBL/GenBank/DDBJ databases">
        <authorList>
            <person name="Dougan E. K."/>
            <person name="Rhodes N."/>
            <person name="Thang M."/>
            <person name="Chan C."/>
        </authorList>
    </citation>
    <scope>NUCLEOTIDE SEQUENCE</scope>
</reference>
<dbReference type="Pfam" id="PF13041">
    <property type="entry name" value="PPR_2"/>
    <property type="match status" value="1"/>
</dbReference>
<dbReference type="PANTHER" id="PTHR10957">
    <property type="entry name" value="RAP1 GTPASE-GDP DISSOCIATION STIMULATOR 1"/>
    <property type="match status" value="1"/>
</dbReference>
<feature type="compositionally biased region" description="Basic residues" evidence="11">
    <location>
        <begin position="645"/>
        <end position="657"/>
    </location>
</feature>
<gene>
    <name evidence="13" type="ORF">SNEC2469_LOCUS27918</name>
</gene>
<evidence type="ECO:0000256" key="2">
    <source>
        <dbReference type="ARBA" id="ARBA00004173"/>
    </source>
</evidence>
<comment type="caution">
    <text evidence="13">The sequence shown here is derived from an EMBL/GenBank/DDBJ whole genome shotgun (WGS) entry which is preliminary data.</text>
</comment>
<dbReference type="AlphaFoldDB" id="A0A813AHG7"/>
<feature type="non-terminal residue" evidence="13">
    <location>
        <position position="1206"/>
    </location>
</feature>
<evidence type="ECO:0000256" key="10">
    <source>
        <dbReference type="PROSITE-ProRule" id="PRU00708"/>
    </source>
</evidence>
<feature type="repeat" description="PPR" evidence="10">
    <location>
        <begin position="937"/>
        <end position="971"/>
    </location>
</feature>
<evidence type="ECO:0000313" key="14">
    <source>
        <dbReference type="Proteomes" id="UP000601435"/>
    </source>
</evidence>
<evidence type="ECO:0000256" key="11">
    <source>
        <dbReference type="SAM" id="MobiDB-lite"/>
    </source>
</evidence>
<evidence type="ECO:0000256" key="1">
    <source>
        <dbReference type="ARBA" id="ARBA00004161"/>
    </source>
</evidence>
<evidence type="ECO:0000259" key="12">
    <source>
        <dbReference type="Pfam" id="PF01549"/>
    </source>
</evidence>
<keyword evidence="7" id="KW-0963">Cytoplasm</keyword>
<keyword evidence="14" id="KW-1185">Reference proteome</keyword>
<feature type="domain" description="ShKT" evidence="12">
    <location>
        <begin position="1144"/>
        <end position="1173"/>
    </location>
</feature>
<evidence type="ECO:0000256" key="4">
    <source>
        <dbReference type="ARBA" id="ARBA00004240"/>
    </source>
</evidence>
<feature type="non-terminal residue" evidence="13">
    <location>
        <position position="1"/>
    </location>
</feature>
<name>A0A813AHG7_9DINO</name>
<dbReference type="Gene3D" id="1.25.10.10">
    <property type="entry name" value="Leucine-rich Repeat Variant"/>
    <property type="match status" value="2"/>
</dbReference>
<dbReference type="InterPro" id="IPR002885">
    <property type="entry name" value="PPR_rpt"/>
</dbReference>
<dbReference type="Pfam" id="PF01549">
    <property type="entry name" value="ShK"/>
    <property type="match status" value="1"/>
</dbReference>
<dbReference type="InterPro" id="IPR011989">
    <property type="entry name" value="ARM-like"/>
</dbReference>
<keyword evidence="8" id="KW-0256">Endoplasmic reticulum</keyword>
<keyword evidence="9" id="KW-0496">Mitochondrion</keyword>
<dbReference type="SUPFAM" id="SSF48371">
    <property type="entry name" value="ARM repeat"/>
    <property type="match status" value="1"/>
</dbReference>
<dbReference type="Proteomes" id="UP000601435">
    <property type="component" value="Unassembled WGS sequence"/>
</dbReference>
<dbReference type="SMART" id="SM00185">
    <property type="entry name" value="ARM"/>
    <property type="match status" value="7"/>
</dbReference>
<dbReference type="OrthoDB" id="442137at2759"/>
<dbReference type="GO" id="GO:0005829">
    <property type="term" value="C:cytosol"/>
    <property type="evidence" value="ECO:0007669"/>
    <property type="project" value="UniProtKB-SubCell"/>
</dbReference>
<dbReference type="InterPro" id="IPR016024">
    <property type="entry name" value="ARM-type_fold"/>
</dbReference>
<dbReference type="EMBL" id="CAJNJA010059674">
    <property type="protein sequence ID" value="CAE7868415.1"/>
    <property type="molecule type" value="Genomic_DNA"/>
</dbReference>
<evidence type="ECO:0000256" key="3">
    <source>
        <dbReference type="ARBA" id="ARBA00004216"/>
    </source>
</evidence>
<sequence>VRRRSSAHAGVVEGAVSAPSVSIATSTAATLANFAQDTDIERLIGSMGGIEIVLESVGTVDAEEFHLQAVRFLWNMTFSKINQQRFMDNEGVEKVLAILGRHCQPQHAQLQEQGCGVLRNLAYGHTGRHKLKLLQSGVIQCLCEALERFYRDVQVCLQAVAGLTAMCDRAPPAALQASQNGAITWLVRALKLTGDKIDITQQILQALASILIIPEALTPFGLRGGHLEVLKVVDRLPSDGTLLLAFRTLAAALSHTMLKDLKDQNLAAIMAQELEEQEDDDNPMSAAEKENLISQWQLMSDAPGSQIRIDLMDAQIIRKVVNALRKFHEYSTAIEAAAGVLLNLALEVHEKLEKDEYHLNRKLEVGMECHKCLTIIGHLAAERSESNAGFAANMFYLLAAVSLNEEVSLLLYREQAAARSLQYMKAYKNQPRVQAAGAAFLSNLAKTKLRIREAVVEVGCIEYLLSLLSACKDDATVVSATARVLKDLLPAQAAYEIVRKHDIINLIFEAVDQHVDNADAMGASMNLLWTLSALSGYAEQLNRTDTTVRALQALRLHRMHHEVCRCCGGLLRNLLSAPLNQQAAATCVDGGGLRLLLTTLWHHCLPDEAAAIGRATVAANRASLQSLDGLDAEYDPGAEAELADRKRRLSQLRRRSQTGHGGDGPAKRASVASVGSAGHGNRRGSRRSSIGSEADLRNTHFETGDEDNSDSMAVAEQILAALRNLSAFSHVAAELAEEVFVNEEWDQLRTVVEVYSRSVMVQFQGFDLIGRLVNAKRDLRRVFRRISDHVLLMSQHHKTTPVADAADLLLEVKITLLAQIRLDSCNIDEMVFIREVNIFHYNAALNALATGNSWPRALSTLFLLCRRQLADKTSFSATITACSSERWPMAFSLISRHSLACLECDIVAVGAAAACGVPWPRASRLLASLQLKQVQVNVVACSALMASCEQSGAWARAIHCFRDMQLIGVQPNVVTYSTTTSSYNTAFLWRAAAQMVGNLAPSQCAAAVLSEVLSVIEKFVSEQDFAHGKCALRFSNGGLQLCSWCTVQESAMAGGVSCSLAVECCQAKQWRKGVGILEHMRLNNILLNEVKQSQATLDHASSAKHGKATRDSHSASAMVSMSAKNPHVCLAAVILWNNWVEAVDQSEFCPRWAAAGECARNADYMLKACPASCSSTGTASQTSSQSVCAQWAGGGECQKNPTFMLK</sequence>
<protein>
    <recommendedName>
        <fullName evidence="6">Protein unc-45 homolog B</fullName>
    </recommendedName>
</protein>
<dbReference type="PROSITE" id="PS51375">
    <property type="entry name" value="PPR"/>
    <property type="match status" value="1"/>
</dbReference>
<feature type="region of interest" description="Disordered" evidence="11">
    <location>
        <begin position="644"/>
        <end position="695"/>
    </location>
</feature>
<evidence type="ECO:0000313" key="13">
    <source>
        <dbReference type="EMBL" id="CAE7868415.1"/>
    </source>
</evidence>
<dbReference type="GO" id="GO:0005739">
    <property type="term" value="C:mitochondrion"/>
    <property type="evidence" value="ECO:0007669"/>
    <property type="project" value="UniProtKB-SubCell"/>
</dbReference>
<evidence type="ECO:0000256" key="7">
    <source>
        <dbReference type="ARBA" id="ARBA00022490"/>
    </source>
</evidence>
<dbReference type="InterPro" id="IPR003582">
    <property type="entry name" value="ShKT_dom"/>
</dbReference>
<proteinExistence type="predicted"/>
<dbReference type="Gene3D" id="1.25.40.10">
    <property type="entry name" value="Tetratricopeptide repeat domain"/>
    <property type="match status" value="1"/>
</dbReference>
<dbReference type="InterPro" id="IPR000225">
    <property type="entry name" value="Armadillo"/>
</dbReference>
<evidence type="ECO:0000256" key="8">
    <source>
        <dbReference type="ARBA" id="ARBA00022824"/>
    </source>
</evidence>
<comment type="subcellular location">
    <subcellularLocation>
        <location evidence="5">Cytoplasm</location>
        <location evidence="5">Cytosol</location>
    </subcellularLocation>
    <subcellularLocation>
        <location evidence="1">Cytoplasm</location>
        <location evidence="1">Myofibril</location>
        <location evidence="1">Sarcomere</location>
        <location evidence="1">A band</location>
    </subcellularLocation>
    <subcellularLocation>
        <location evidence="3">Cytoplasm</location>
        <location evidence="3">Myofibril</location>
        <location evidence="3">Sarcomere</location>
        <location evidence="3">Z line</location>
    </subcellularLocation>
    <subcellularLocation>
        <location evidence="4">Endoplasmic reticulum</location>
    </subcellularLocation>
    <subcellularLocation>
        <location evidence="2">Mitochondrion</location>
    </subcellularLocation>
</comment>
<evidence type="ECO:0000256" key="6">
    <source>
        <dbReference type="ARBA" id="ARBA00020768"/>
    </source>
</evidence>
<dbReference type="GO" id="GO:0005085">
    <property type="term" value="F:guanyl-nucleotide exchange factor activity"/>
    <property type="evidence" value="ECO:0007669"/>
    <property type="project" value="InterPro"/>
</dbReference>
<dbReference type="InterPro" id="IPR040144">
    <property type="entry name" value="RAP1GDS1"/>
</dbReference>
<accession>A0A813AHG7</accession>
<organism evidence="13 14">
    <name type="scientific">Symbiodinium necroappetens</name>
    <dbReference type="NCBI Taxonomy" id="1628268"/>
    <lineage>
        <taxon>Eukaryota</taxon>
        <taxon>Sar</taxon>
        <taxon>Alveolata</taxon>
        <taxon>Dinophyceae</taxon>
        <taxon>Suessiales</taxon>
        <taxon>Symbiodiniaceae</taxon>
        <taxon>Symbiodinium</taxon>
    </lineage>
</organism>